<protein>
    <submittedName>
        <fullName evidence="2">Uncharacterized protein</fullName>
    </submittedName>
</protein>
<feature type="compositionally biased region" description="Polar residues" evidence="1">
    <location>
        <begin position="25"/>
        <end position="34"/>
    </location>
</feature>
<accession>A0ABQ9G2G6</accession>
<keyword evidence="3" id="KW-1185">Reference proteome</keyword>
<name>A0ABQ9G2G6_9NEOP</name>
<feature type="region of interest" description="Disordered" evidence="1">
    <location>
        <begin position="1"/>
        <end position="34"/>
    </location>
</feature>
<reference evidence="2 3" key="1">
    <citation type="submission" date="2023-02" db="EMBL/GenBank/DDBJ databases">
        <title>LHISI_Scaffold_Assembly.</title>
        <authorList>
            <person name="Stuart O.P."/>
            <person name="Cleave R."/>
            <person name="Magrath M.J.L."/>
            <person name="Mikheyev A.S."/>
        </authorList>
    </citation>
    <scope>NUCLEOTIDE SEQUENCE [LARGE SCALE GENOMIC DNA]</scope>
    <source>
        <strain evidence="2">Daus_M_001</strain>
        <tissue evidence="2">Leg muscle</tissue>
    </source>
</reference>
<comment type="caution">
    <text evidence="2">The sequence shown here is derived from an EMBL/GenBank/DDBJ whole genome shotgun (WGS) entry which is preliminary data.</text>
</comment>
<evidence type="ECO:0000313" key="3">
    <source>
        <dbReference type="Proteomes" id="UP001159363"/>
    </source>
</evidence>
<organism evidence="2 3">
    <name type="scientific">Dryococelus australis</name>
    <dbReference type="NCBI Taxonomy" id="614101"/>
    <lineage>
        <taxon>Eukaryota</taxon>
        <taxon>Metazoa</taxon>
        <taxon>Ecdysozoa</taxon>
        <taxon>Arthropoda</taxon>
        <taxon>Hexapoda</taxon>
        <taxon>Insecta</taxon>
        <taxon>Pterygota</taxon>
        <taxon>Neoptera</taxon>
        <taxon>Polyneoptera</taxon>
        <taxon>Phasmatodea</taxon>
        <taxon>Verophasmatodea</taxon>
        <taxon>Anareolatae</taxon>
        <taxon>Phasmatidae</taxon>
        <taxon>Eurycanthinae</taxon>
        <taxon>Dryococelus</taxon>
    </lineage>
</organism>
<evidence type="ECO:0000313" key="2">
    <source>
        <dbReference type="EMBL" id="KAJ8866679.1"/>
    </source>
</evidence>
<dbReference type="EMBL" id="JARBHB010000016">
    <property type="protein sequence ID" value="KAJ8866679.1"/>
    <property type="molecule type" value="Genomic_DNA"/>
</dbReference>
<dbReference type="Proteomes" id="UP001159363">
    <property type="component" value="Chromosome 15"/>
</dbReference>
<proteinExistence type="predicted"/>
<feature type="compositionally biased region" description="Basic and acidic residues" evidence="1">
    <location>
        <begin position="135"/>
        <end position="147"/>
    </location>
</feature>
<sequence length="275" mass="29526">MRVKRGDREAALKCKGGETEDPRENPSSSGTATYENLAVAPPGIEPRRAAEAPGGAAGGRVSAMLHRVASRRVAATDFLDPRAKDAGDRLTPPLVFPRQFASLIAGPASCAVPTKMARVSWVVEVSMKQHLIERAGGTEEREITEKTHRPKASSGRIPICGNPGVTRPGIEPGSLWWEASRQTAQPPRPLHIHSFYSLLFSDCRQHMMAVAPLLAIMGFARCKSAIGSEACREGLINCEPIAKMNPLVVAVATEPGRGNVTVVFAHYERSCSKTA</sequence>
<feature type="region of interest" description="Disordered" evidence="1">
    <location>
        <begin position="135"/>
        <end position="163"/>
    </location>
</feature>
<gene>
    <name evidence="2" type="ORF">PR048_032540</name>
</gene>
<evidence type="ECO:0000256" key="1">
    <source>
        <dbReference type="SAM" id="MobiDB-lite"/>
    </source>
</evidence>
<feature type="compositionally biased region" description="Basic and acidic residues" evidence="1">
    <location>
        <begin position="1"/>
        <end position="24"/>
    </location>
</feature>